<evidence type="ECO:0000256" key="1">
    <source>
        <dbReference type="ARBA" id="ARBA00010790"/>
    </source>
</evidence>
<dbReference type="GO" id="GO:0050660">
    <property type="term" value="F:flavin adenine dinucleotide binding"/>
    <property type="evidence" value="ECO:0007669"/>
    <property type="project" value="InterPro"/>
</dbReference>
<protein>
    <submittedName>
        <fullName evidence="4">GMC oxidoreductase</fullName>
    </submittedName>
</protein>
<evidence type="ECO:0000259" key="3">
    <source>
        <dbReference type="PROSITE" id="PS00624"/>
    </source>
</evidence>
<keyword evidence="2" id="KW-0732">Signal</keyword>
<dbReference type="Gene3D" id="3.50.50.60">
    <property type="entry name" value="FAD/NAD(P)-binding domain"/>
    <property type="match status" value="1"/>
</dbReference>
<reference evidence="4" key="1">
    <citation type="journal article" date="2023" name="Mol. Phylogenet. Evol.">
        <title>Genome-scale phylogeny and comparative genomics of the fungal order Sordariales.</title>
        <authorList>
            <person name="Hensen N."/>
            <person name="Bonometti L."/>
            <person name="Westerberg I."/>
            <person name="Brannstrom I.O."/>
            <person name="Guillou S."/>
            <person name="Cros-Aarteil S."/>
            <person name="Calhoun S."/>
            <person name="Haridas S."/>
            <person name="Kuo A."/>
            <person name="Mondo S."/>
            <person name="Pangilinan J."/>
            <person name="Riley R."/>
            <person name="LaButti K."/>
            <person name="Andreopoulos B."/>
            <person name="Lipzen A."/>
            <person name="Chen C."/>
            <person name="Yan M."/>
            <person name="Daum C."/>
            <person name="Ng V."/>
            <person name="Clum A."/>
            <person name="Steindorff A."/>
            <person name="Ohm R.A."/>
            <person name="Martin F."/>
            <person name="Silar P."/>
            <person name="Natvig D.O."/>
            <person name="Lalanne C."/>
            <person name="Gautier V."/>
            <person name="Ament-Velasquez S.L."/>
            <person name="Kruys A."/>
            <person name="Hutchinson M.I."/>
            <person name="Powell A.J."/>
            <person name="Barry K."/>
            <person name="Miller A.N."/>
            <person name="Grigoriev I.V."/>
            <person name="Debuchy R."/>
            <person name="Gladieux P."/>
            <person name="Hiltunen Thoren M."/>
            <person name="Johannesson H."/>
        </authorList>
    </citation>
    <scope>NUCLEOTIDE SEQUENCE</scope>
    <source>
        <strain evidence="4">PSN293</strain>
    </source>
</reference>
<dbReference type="InterPro" id="IPR036188">
    <property type="entry name" value="FAD/NAD-bd_sf"/>
</dbReference>
<evidence type="ECO:0000313" key="4">
    <source>
        <dbReference type="EMBL" id="KAK4213990.1"/>
    </source>
</evidence>
<accession>A0AAN6Y8P2</accession>
<dbReference type="InterPro" id="IPR000172">
    <property type="entry name" value="GMC_OxRdtase_N"/>
</dbReference>
<feature type="signal peptide" evidence="2">
    <location>
        <begin position="1"/>
        <end position="21"/>
    </location>
</feature>
<comment type="caution">
    <text evidence="4">The sequence shown here is derived from an EMBL/GenBank/DDBJ whole genome shotgun (WGS) entry which is preliminary data.</text>
</comment>
<dbReference type="Pfam" id="PF05199">
    <property type="entry name" value="GMC_oxred_C"/>
    <property type="match status" value="1"/>
</dbReference>
<dbReference type="AlphaFoldDB" id="A0AAN6Y8P2"/>
<dbReference type="PIRSF" id="PIRSF000137">
    <property type="entry name" value="Alcohol_oxidase"/>
    <property type="match status" value="1"/>
</dbReference>
<evidence type="ECO:0000313" key="5">
    <source>
        <dbReference type="Proteomes" id="UP001301769"/>
    </source>
</evidence>
<feature type="domain" description="Glucose-methanol-choline oxidoreductase N-terminal" evidence="3">
    <location>
        <begin position="359"/>
        <end position="373"/>
    </location>
</feature>
<evidence type="ECO:0000256" key="2">
    <source>
        <dbReference type="SAM" id="SignalP"/>
    </source>
</evidence>
<comment type="similarity">
    <text evidence="1">Belongs to the GMC oxidoreductase family.</text>
</comment>
<dbReference type="PANTHER" id="PTHR11552:SF80">
    <property type="entry name" value="GMC OXIDOREDUCTASE"/>
    <property type="match status" value="1"/>
</dbReference>
<dbReference type="InterPro" id="IPR012132">
    <property type="entry name" value="GMC_OxRdtase"/>
</dbReference>
<proteinExistence type="inferred from homology"/>
<organism evidence="4 5">
    <name type="scientific">Rhypophila decipiens</name>
    <dbReference type="NCBI Taxonomy" id="261697"/>
    <lineage>
        <taxon>Eukaryota</taxon>
        <taxon>Fungi</taxon>
        <taxon>Dikarya</taxon>
        <taxon>Ascomycota</taxon>
        <taxon>Pezizomycotina</taxon>
        <taxon>Sordariomycetes</taxon>
        <taxon>Sordariomycetidae</taxon>
        <taxon>Sordariales</taxon>
        <taxon>Naviculisporaceae</taxon>
        <taxon>Rhypophila</taxon>
    </lineage>
</organism>
<dbReference type="InterPro" id="IPR007867">
    <property type="entry name" value="GMC_OxRtase_C"/>
</dbReference>
<dbReference type="SUPFAM" id="SSF54373">
    <property type="entry name" value="FAD-linked reductases, C-terminal domain"/>
    <property type="match status" value="1"/>
</dbReference>
<name>A0AAN6Y8P2_9PEZI</name>
<dbReference type="SUPFAM" id="SSF51905">
    <property type="entry name" value="FAD/NAD(P)-binding domain"/>
    <property type="match status" value="1"/>
</dbReference>
<sequence length="663" mass="70772">MVKLIASLAVLGLAIPSSVLAGAQRPGGEEYDYIVVGSGPGGGPIASNLARAGHSVLLIEAGDDQSNNPNSEIPGFFPFAYVDSTMRWDFFVRNYANDTLTLQNNHLTWRRSDGSFYVGRDPPPGATLLGLYYPRGGTLGGSSAVNAMGTVLPSESDWQNIVDLTGDSTWDPAHMRDIFRRIESNHHLPPGTPGHGFDGYLDTNQGNQSIWDGQTDLLSALATISGGLGQDPTHILDNLIQDVNSANPNRDQAQGVFGQTLHVNASNRRFSSRDRILSTARATKPNGKPKFPLTVQLNTLATKVLFKTMPPKANARPKAIGVEFLRGASIYRADPRSSASAGGTLGRAFARKEVILSGGAFNTPQLLKLSGIGPAAELTRHNISVLVDLPGVGASLQDNYEVPLVGKATRAFLSPPPDPNDPPCSFGAPGDPCVPLWRQGQGPYARFSLGDAIFRKSAVAVGDERDFFFLGSTFAIRGFWPPTDSVVFDGPDTFALSTVKIHPLSNKGEVLLKSNDPRDTPVISFNLFDGAGTEADLDAYVDTVKWARRTLSQIPASLGPVTLVEPPCVGGPMAADGGCDDAKDKEWIKSQIFGHHATSTARIGADNDPLAVLDSKLRVRGVKGLRVVDASSFARVPGPFPLLPTFMLSEKASESVLQDAGRW</sequence>
<dbReference type="PANTHER" id="PTHR11552">
    <property type="entry name" value="GLUCOSE-METHANOL-CHOLINE GMC OXIDOREDUCTASE"/>
    <property type="match status" value="1"/>
</dbReference>
<reference evidence="4" key="2">
    <citation type="submission" date="2023-05" db="EMBL/GenBank/DDBJ databases">
        <authorList>
            <consortium name="Lawrence Berkeley National Laboratory"/>
            <person name="Steindorff A."/>
            <person name="Hensen N."/>
            <person name="Bonometti L."/>
            <person name="Westerberg I."/>
            <person name="Brannstrom I.O."/>
            <person name="Guillou S."/>
            <person name="Cros-Aarteil S."/>
            <person name="Calhoun S."/>
            <person name="Haridas S."/>
            <person name="Kuo A."/>
            <person name="Mondo S."/>
            <person name="Pangilinan J."/>
            <person name="Riley R."/>
            <person name="Labutti K."/>
            <person name="Andreopoulos B."/>
            <person name="Lipzen A."/>
            <person name="Chen C."/>
            <person name="Yanf M."/>
            <person name="Daum C."/>
            <person name="Ng V."/>
            <person name="Clum A."/>
            <person name="Ohm R."/>
            <person name="Martin F."/>
            <person name="Silar P."/>
            <person name="Natvig D."/>
            <person name="Lalanne C."/>
            <person name="Gautier V."/>
            <person name="Ament-Velasquez S.L."/>
            <person name="Kruys A."/>
            <person name="Hutchinson M.I."/>
            <person name="Powell A.J."/>
            <person name="Barry K."/>
            <person name="Miller A.N."/>
            <person name="Grigoriev I.V."/>
            <person name="Debuchy R."/>
            <person name="Gladieux P."/>
            <person name="Thoren M.H."/>
            <person name="Johannesson H."/>
        </authorList>
    </citation>
    <scope>NUCLEOTIDE SEQUENCE</scope>
    <source>
        <strain evidence="4">PSN293</strain>
    </source>
</reference>
<dbReference type="GO" id="GO:0016614">
    <property type="term" value="F:oxidoreductase activity, acting on CH-OH group of donors"/>
    <property type="evidence" value="ECO:0007669"/>
    <property type="project" value="InterPro"/>
</dbReference>
<dbReference type="Proteomes" id="UP001301769">
    <property type="component" value="Unassembled WGS sequence"/>
</dbReference>
<gene>
    <name evidence="4" type="ORF">QBC37DRAFT_422218</name>
</gene>
<feature type="chain" id="PRO_5042842239" evidence="2">
    <location>
        <begin position="22"/>
        <end position="663"/>
    </location>
</feature>
<dbReference type="PROSITE" id="PS00624">
    <property type="entry name" value="GMC_OXRED_2"/>
    <property type="match status" value="1"/>
</dbReference>
<dbReference type="Pfam" id="PF00732">
    <property type="entry name" value="GMC_oxred_N"/>
    <property type="match status" value="1"/>
</dbReference>
<keyword evidence="5" id="KW-1185">Reference proteome</keyword>
<dbReference type="EMBL" id="MU858101">
    <property type="protein sequence ID" value="KAK4213990.1"/>
    <property type="molecule type" value="Genomic_DNA"/>
</dbReference>
<dbReference type="Gene3D" id="3.30.560.10">
    <property type="entry name" value="Glucose Oxidase, domain 3"/>
    <property type="match status" value="1"/>
</dbReference>